<protein>
    <submittedName>
        <fullName evidence="1">5-methylcytosine-specific restriction enzyme subunit McrC</fullName>
    </submittedName>
</protein>
<dbReference type="Pfam" id="PF10117">
    <property type="entry name" value="McrBC"/>
    <property type="match status" value="1"/>
</dbReference>
<dbReference type="PANTHER" id="PTHR38733:SF1">
    <property type="entry name" value="TYPE IV METHYL-DIRECTED RESTRICTION ENZYME ECOKMCRBC"/>
    <property type="match status" value="1"/>
</dbReference>
<dbReference type="EMBL" id="VLKR01000007">
    <property type="protein sequence ID" value="TWI21635.1"/>
    <property type="molecule type" value="Genomic_DNA"/>
</dbReference>
<dbReference type="RefSeq" id="WP_145327753.1">
    <property type="nucleotide sequence ID" value="NZ_VLKR01000007.1"/>
</dbReference>
<accession>A0A562MNX1</accession>
<reference evidence="1 2" key="1">
    <citation type="journal article" date="2015" name="Stand. Genomic Sci.">
        <title>Genomic Encyclopedia of Bacterial and Archaeal Type Strains, Phase III: the genomes of soil and plant-associated and newly described type strains.</title>
        <authorList>
            <person name="Whitman W.B."/>
            <person name="Woyke T."/>
            <person name="Klenk H.P."/>
            <person name="Zhou Y."/>
            <person name="Lilburn T.G."/>
            <person name="Beck B.J."/>
            <person name="De Vos P."/>
            <person name="Vandamme P."/>
            <person name="Eisen J.A."/>
            <person name="Garrity G."/>
            <person name="Hugenholtz P."/>
            <person name="Kyrpides N.C."/>
        </authorList>
    </citation>
    <scope>NUCLEOTIDE SEQUENCE [LARGE SCALE GENOMIC DNA]</scope>
    <source>
        <strain evidence="1 2">CGMCC 1.6855</strain>
    </source>
</reference>
<dbReference type="OrthoDB" id="307209at2"/>
<dbReference type="AlphaFoldDB" id="A0A562MNX1"/>
<organism evidence="1 2">
    <name type="scientific">Sphingobacterium siyangense</name>
    <dbReference type="NCBI Taxonomy" id="459529"/>
    <lineage>
        <taxon>Bacteria</taxon>
        <taxon>Pseudomonadati</taxon>
        <taxon>Bacteroidota</taxon>
        <taxon>Sphingobacteriia</taxon>
        <taxon>Sphingobacteriales</taxon>
        <taxon>Sphingobacteriaceae</taxon>
        <taxon>Sphingobacterium</taxon>
    </lineage>
</organism>
<dbReference type="InterPro" id="IPR019292">
    <property type="entry name" value="McrC"/>
</dbReference>
<sequence length="412" mass="48331">MQHVLQVYEHDTLYLNQSYKTQSGESLRFAQLYFDVLLKYNDLYQGKYFAPVYQGIRFKNYVGIVQVDDLVIEILPKIQRTASTVNWREVLIEMLLETERLKVTAVGEAFVDKQHIHLLDIYFDWYLTAVEELLHHGLVKQYYQETKNTVALKGKLEFAGHIQRNLVHKERFYNTHQVYGGDHVLHQILQLGLEIVARLSHGSYRYGRCKTAQLNFPEVKEIWADQQLFDRLSYSRKTESYRTAIELARLIILNYAPNVKAGTENMLALLFNMNELWEQYVLAQLANCSKYWEVRGQESKQFWRDKTLRPDILLKHRISGKQFVIDTKWKNYSYDMISTQDLRQIYVYADYWNAVGGMLLYPHANTQKKQELCDSSHGKEYIAQIGLLSILDEKGNLSKSLGNDILALINFT</sequence>
<gene>
    <name evidence="1" type="ORF">IQ31_01767</name>
</gene>
<evidence type="ECO:0000313" key="1">
    <source>
        <dbReference type="EMBL" id="TWI21635.1"/>
    </source>
</evidence>
<dbReference type="PANTHER" id="PTHR38733">
    <property type="entry name" value="PROTEIN MCRC"/>
    <property type="match status" value="1"/>
</dbReference>
<name>A0A562MNX1_9SPHI</name>
<comment type="caution">
    <text evidence="1">The sequence shown here is derived from an EMBL/GenBank/DDBJ whole genome shotgun (WGS) entry which is preliminary data.</text>
</comment>
<proteinExistence type="predicted"/>
<dbReference type="Proteomes" id="UP000315908">
    <property type="component" value="Unassembled WGS sequence"/>
</dbReference>
<evidence type="ECO:0000313" key="2">
    <source>
        <dbReference type="Proteomes" id="UP000315908"/>
    </source>
</evidence>